<keyword evidence="7 11" id="KW-0904">Protein phosphatase</keyword>
<evidence type="ECO:0000256" key="6">
    <source>
        <dbReference type="ARBA" id="ARBA00022842"/>
    </source>
</evidence>
<comment type="cofactor">
    <cofactor evidence="2">
        <name>Mg(2+)</name>
        <dbReference type="ChEBI" id="CHEBI:18420"/>
    </cofactor>
</comment>
<dbReference type="SMART" id="SM00332">
    <property type="entry name" value="PP2Cc"/>
    <property type="match status" value="1"/>
</dbReference>
<comment type="cofactor">
    <cofactor evidence="1">
        <name>Mn(2+)</name>
        <dbReference type="ChEBI" id="CHEBI:29035"/>
    </cofactor>
</comment>
<dbReference type="EC" id="3.1.3.16" evidence="3"/>
<keyword evidence="8" id="KW-0464">Manganese</keyword>
<organism evidence="13 14">
    <name type="scientific">Coccomyxa viridis</name>
    <dbReference type="NCBI Taxonomy" id="1274662"/>
    <lineage>
        <taxon>Eukaryota</taxon>
        <taxon>Viridiplantae</taxon>
        <taxon>Chlorophyta</taxon>
        <taxon>core chlorophytes</taxon>
        <taxon>Trebouxiophyceae</taxon>
        <taxon>Trebouxiophyceae incertae sedis</taxon>
        <taxon>Coccomyxaceae</taxon>
        <taxon>Coccomyxa</taxon>
    </lineage>
</organism>
<evidence type="ECO:0000256" key="11">
    <source>
        <dbReference type="RuleBase" id="RU003465"/>
    </source>
</evidence>
<dbReference type="PANTHER" id="PTHR47992">
    <property type="entry name" value="PROTEIN PHOSPHATASE"/>
    <property type="match status" value="1"/>
</dbReference>
<evidence type="ECO:0000256" key="2">
    <source>
        <dbReference type="ARBA" id="ARBA00001946"/>
    </source>
</evidence>
<dbReference type="InterPro" id="IPR015655">
    <property type="entry name" value="PP2C"/>
</dbReference>
<keyword evidence="5 11" id="KW-0378">Hydrolase</keyword>
<evidence type="ECO:0000256" key="3">
    <source>
        <dbReference type="ARBA" id="ARBA00013081"/>
    </source>
</evidence>
<comment type="catalytic activity">
    <reaction evidence="9">
        <text>O-phospho-L-seryl-[protein] + H2O = L-seryl-[protein] + phosphate</text>
        <dbReference type="Rhea" id="RHEA:20629"/>
        <dbReference type="Rhea" id="RHEA-COMP:9863"/>
        <dbReference type="Rhea" id="RHEA-COMP:11604"/>
        <dbReference type="ChEBI" id="CHEBI:15377"/>
        <dbReference type="ChEBI" id="CHEBI:29999"/>
        <dbReference type="ChEBI" id="CHEBI:43474"/>
        <dbReference type="ChEBI" id="CHEBI:83421"/>
        <dbReference type="EC" id="3.1.3.16"/>
    </reaction>
</comment>
<sequence length="370" mass="40382">MGCAQSSLEGKAASALIKPKLSLPLDLVEFLPQTGPLSRADYHKRLYSTDGSQEIAFQSAGLSLKYAFVSQRGYYPESLHKANQDAVCVYRRFGGDSEQVFFGVFDGHGQTGTSCAQFAKDKVPANLLASPHFATNPVEAFRSAMTLCNNQLHLSSIDDSLSGTTAITCLIRGRMLHVANVGDSRAVLAERVDGVLVARPLSRDHTPFREDECERVKKFGARIMTLDQIEGLKDPTIQCWTTEEEDDGDPPRLWAPDAMYPGTAFTRSLGDAAAESIGVTAEPEVASGRISGDTPFIVIASDGVFEFMQNQTVINMVDKYKDPQQAAIALVVEAYRLWLQYETRTDDITAVVIHIKDIEANGDVASKLPP</sequence>
<gene>
    <name evidence="13" type="ORF">CVIRNUC_008226</name>
</gene>
<dbReference type="AlphaFoldDB" id="A0AAV1IDZ2"/>
<keyword evidence="4" id="KW-0479">Metal-binding</keyword>
<evidence type="ECO:0000259" key="12">
    <source>
        <dbReference type="PROSITE" id="PS51746"/>
    </source>
</evidence>
<proteinExistence type="inferred from homology"/>
<keyword evidence="6" id="KW-0460">Magnesium</keyword>
<dbReference type="InterPro" id="IPR001932">
    <property type="entry name" value="PPM-type_phosphatase-like_dom"/>
</dbReference>
<evidence type="ECO:0000256" key="9">
    <source>
        <dbReference type="ARBA" id="ARBA00047761"/>
    </source>
</evidence>
<keyword evidence="14" id="KW-1185">Reference proteome</keyword>
<evidence type="ECO:0000256" key="10">
    <source>
        <dbReference type="ARBA" id="ARBA00048336"/>
    </source>
</evidence>
<feature type="domain" description="PPM-type phosphatase" evidence="12">
    <location>
        <begin position="65"/>
        <end position="355"/>
    </location>
</feature>
<name>A0AAV1IDZ2_9CHLO</name>
<dbReference type="Proteomes" id="UP001314263">
    <property type="component" value="Unassembled WGS sequence"/>
</dbReference>
<dbReference type="Gene3D" id="3.60.40.10">
    <property type="entry name" value="PPM-type phosphatase domain"/>
    <property type="match status" value="1"/>
</dbReference>
<reference evidence="13 14" key="1">
    <citation type="submission" date="2023-10" db="EMBL/GenBank/DDBJ databases">
        <authorList>
            <person name="Maclean D."/>
            <person name="Macfadyen A."/>
        </authorList>
    </citation>
    <scope>NUCLEOTIDE SEQUENCE [LARGE SCALE GENOMIC DNA]</scope>
</reference>
<dbReference type="EMBL" id="CAUYUE010000011">
    <property type="protein sequence ID" value="CAK0785021.1"/>
    <property type="molecule type" value="Genomic_DNA"/>
</dbReference>
<dbReference type="FunFam" id="3.60.40.10:FF:000007">
    <property type="entry name" value="Phosphatase 2C and cyclic nucleotide-binding/kinase domain-containing protein"/>
    <property type="match status" value="1"/>
</dbReference>
<comment type="similarity">
    <text evidence="11">Belongs to the PP2C family.</text>
</comment>
<evidence type="ECO:0000313" key="13">
    <source>
        <dbReference type="EMBL" id="CAK0785021.1"/>
    </source>
</evidence>
<dbReference type="SUPFAM" id="SSF81606">
    <property type="entry name" value="PP2C-like"/>
    <property type="match status" value="1"/>
</dbReference>
<dbReference type="GO" id="GO:0046872">
    <property type="term" value="F:metal ion binding"/>
    <property type="evidence" value="ECO:0007669"/>
    <property type="project" value="UniProtKB-KW"/>
</dbReference>
<evidence type="ECO:0000256" key="8">
    <source>
        <dbReference type="ARBA" id="ARBA00023211"/>
    </source>
</evidence>
<dbReference type="InterPro" id="IPR000222">
    <property type="entry name" value="PP2C_BS"/>
</dbReference>
<accession>A0AAV1IDZ2</accession>
<evidence type="ECO:0000256" key="5">
    <source>
        <dbReference type="ARBA" id="ARBA00022801"/>
    </source>
</evidence>
<evidence type="ECO:0000256" key="7">
    <source>
        <dbReference type="ARBA" id="ARBA00022912"/>
    </source>
</evidence>
<comment type="caution">
    <text evidence="13">The sequence shown here is derived from an EMBL/GenBank/DDBJ whole genome shotgun (WGS) entry which is preliminary data.</text>
</comment>
<protein>
    <recommendedName>
        <fullName evidence="3">protein-serine/threonine phosphatase</fullName>
        <ecNumber evidence="3">3.1.3.16</ecNumber>
    </recommendedName>
</protein>
<dbReference type="Pfam" id="PF00481">
    <property type="entry name" value="PP2C"/>
    <property type="match status" value="1"/>
</dbReference>
<dbReference type="PROSITE" id="PS51746">
    <property type="entry name" value="PPM_2"/>
    <property type="match status" value="1"/>
</dbReference>
<dbReference type="PROSITE" id="PS01032">
    <property type="entry name" value="PPM_1"/>
    <property type="match status" value="1"/>
</dbReference>
<evidence type="ECO:0000256" key="4">
    <source>
        <dbReference type="ARBA" id="ARBA00022723"/>
    </source>
</evidence>
<dbReference type="CDD" id="cd00143">
    <property type="entry name" value="PP2Cc"/>
    <property type="match status" value="1"/>
</dbReference>
<evidence type="ECO:0000313" key="14">
    <source>
        <dbReference type="Proteomes" id="UP001314263"/>
    </source>
</evidence>
<evidence type="ECO:0000256" key="1">
    <source>
        <dbReference type="ARBA" id="ARBA00001936"/>
    </source>
</evidence>
<dbReference type="InterPro" id="IPR036457">
    <property type="entry name" value="PPM-type-like_dom_sf"/>
</dbReference>
<dbReference type="GO" id="GO:0004722">
    <property type="term" value="F:protein serine/threonine phosphatase activity"/>
    <property type="evidence" value="ECO:0007669"/>
    <property type="project" value="UniProtKB-EC"/>
</dbReference>
<comment type="catalytic activity">
    <reaction evidence="10">
        <text>O-phospho-L-threonyl-[protein] + H2O = L-threonyl-[protein] + phosphate</text>
        <dbReference type="Rhea" id="RHEA:47004"/>
        <dbReference type="Rhea" id="RHEA-COMP:11060"/>
        <dbReference type="Rhea" id="RHEA-COMP:11605"/>
        <dbReference type="ChEBI" id="CHEBI:15377"/>
        <dbReference type="ChEBI" id="CHEBI:30013"/>
        <dbReference type="ChEBI" id="CHEBI:43474"/>
        <dbReference type="ChEBI" id="CHEBI:61977"/>
        <dbReference type="EC" id="3.1.3.16"/>
    </reaction>
</comment>